<gene>
    <name evidence="7" type="ORF">RFI_01766</name>
</gene>
<comment type="caution">
    <text evidence="7">The sequence shown here is derived from an EMBL/GenBank/DDBJ whole genome shotgun (WGS) entry which is preliminary data.</text>
</comment>
<dbReference type="PROSITE" id="PS00183">
    <property type="entry name" value="UBC_1"/>
    <property type="match status" value="1"/>
</dbReference>
<reference evidence="7 8" key="1">
    <citation type="journal article" date="2013" name="Curr. Biol.">
        <title>The Genome of the Foraminiferan Reticulomyxa filosa.</title>
        <authorList>
            <person name="Glockner G."/>
            <person name="Hulsmann N."/>
            <person name="Schleicher M."/>
            <person name="Noegel A.A."/>
            <person name="Eichinger L."/>
            <person name="Gallinger C."/>
            <person name="Pawlowski J."/>
            <person name="Sierra R."/>
            <person name="Euteneuer U."/>
            <person name="Pillet L."/>
            <person name="Moustafa A."/>
            <person name="Platzer M."/>
            <person name="Groth M."/>
            <person name="Szafranski K."/>
            <person name="Schliwa M."/>
        </authorList>
    </citation>
    <scope>NUCLEOTIDE SEQUENCE [LARGE SCALE GENOMIC DNA]</scope>
</reference>
<feature type="non-terminal residue" evidence="7">
    <location>
        <position position="195"/>
    </location>
</feature>
<dbReference type="PROSITE" id="PS50127">
    <property type="entry name" value="UBC_2"/>
    <property type="match status" value="1"/>
</dbReference>
<dbReference type="GO" id="GO:0016740">
    <property type="term" value="F:transferase activity"/>
    <property type="evidence" value="ECO:0007669"/>
    <property type="project" value="UniProtKB-KW"/>
</dbReference>
<feature type="domain" description="UBC core" evidence="6">
    <location>
        <begin position="78"/>
        <end position="195"/>
    </location>
</feature>
<sequence length="195" mass="22397">MFKFGEKRKKKSLSSICAFSVHIFLPIENYQQKQKNQGRKKQIAQDMAQASEKEKNKIEAKTEAKVEAKKSSAQNQQYGKILLARHLKDCQKNADGFSVGLVDDDNLYEWNVVLEGPEGTMYEGGYFQATLSFPEEFPNKPPKMKFTTPGFWHPNVYNDGTVCISILHEAKEDEFNPEEKMDEKWRPILSVEAIL</sequence>
<comment type="similarity">
    <text evidence="4">Belongs to the ubiquitin-conjugating enzyme family.</text>
</comment>
<evidence type="ECO:0000313" key="8">
    <source>
        <dbReference type="Proteomes" id="UP000023152"/>
    </source>
</evidence>
<dbReference type="SUPFAM" id="SSF54495">
    <property type="entry name" value="UBC-like"/>
    <property type="match status" value="1"/>
</dbReference>
<evidence type="ECO:0000256" key="4">
    <source>
        <dbReference type="RuleBase" id="RU362109"/>
    </source>
</evidence>
<evidence type="ECO:0000256" key="3">
    <source>
        <dbReference type="PROSITE-ProRule" id="PRU10133"/>
    </source>
</evidence>
<evidence type="ECO:0000256" key="5">
    <source>
        <dbReference type="SAM" id="MobiDB-lite"/>
    </source>
</evidence>
<dbReference type="InterPro" id="IPR016135">
    <property type="entry name" value="UBQ-conjugating_enzyme/RWD"/>
</dbReference>
<accession>X6PAZ5</accession>
<keyword evidence="2 4" id="KW-0833">Ubl conjugation pathway</keyword>
<feature type="region of interest" description="Disordered" evidence="5">
    <location>
        <begin position="35"/>
        <end position="57"/>
    </location>
</feature>
<proteinExistence type="inferred from homology"/>
<evidence type="ECO:0000259" key="6">
    <source>
        <dbReference type="PROSITE" id="PS50127"/>
    </source>
</evidence>
<keyword evidence="1" id="KW-0808">Transferase</keyword>
<name>X6PAZ5_RETFI</name>
<dbReference type="OrthoDB" id="19692at2759"/>
<dbReference type="SMART" id="SM00212">
    <property type="entry name" value="UBCc"/>
    <property type="match status" value="1"/>
</dbReference>
<keyword evidence="8" id="KW-1185">Reference proteome</keyword>
<protein>
    <recommendedName>
        <fullName evidence="6">UBC core domain-containing protein</fullName>
    </recommendedName>
</protein>
<dbReference type="InterPro" id="IPR050113">
    <property type="entry name" value="Ub_conjugating_enzyme"/>
</dbReference>
<dbReference type="Proteomes" id="UP000023152">
    <property type="component" value="Unassembled WGS sequence"/>
</dbReference>
<keyword evidence="4" id="KW-0547">Nucleotide-binding</keyword>
<feature type="active site" description="Glycyl thioester intermediate" evidence="3">
    <location>
        <position position="163"/>
    </location>
</feature>
<dbReference type="InterPro" id="IPR000608">
    <property type="entry name" value="UBC"/>
</dbReference>
<evidence type="ECO:0000256" key="2">
    <source>
        <dbReference type="ARBA" id="ARBA00022786"/>
    </source>
</evidence>
<evidence type="ECO:0000256" key="1">
    <source>
        <dbReference type="ARBA" id="ARBA00022679"/>
    </source>
</evidence>
<dbReference type="InterPro" id="IPR023313">
    <property type="entry name" value="UBQ-conjugating_AS"/>
</dbReference>
<dbReference type="EMBL" id="ASPP01001757">
    <property type="protein sequence ID" value="ETO35298.1"/>
    <property type="molecule type" value="Genomic_DNA"/>
</dbReference>
<dbReference type="GO" id="GO:0005524">
    <property type="term" value="F:ATP binding"/>
    <property type="evidence" value="ECO:0007669"/>
    <property type="project" value="UniProtKB-UniRule"/>
</dbReference>
<dbReference type="AlphaFoldDB" id="X6PAZ5"/>
<evidence type="ECO:0000313" key="7">
    <source>
        <dbReference type="EMBL" id="ETO35298.1"/>
    </source>
</evidence>
<dbReference type="Gene3D" id="3.10.110.10">
    <property type="entry name" value="Ubiquitin Conjugating Enzyme"/>
    <property type="match status" value="1"/>
</dbReference>
<organism evidence="7 8">
    <name type="scientific">Reticulomyxa filosa</name>
    <dbReference type="NCBI Taxonomy" id="46433"/>
    <lineage>
        <taxon>Eukaryota</taxon>
        <taxon>Sar</taxon>
        <taxon>Rhizaria</taxon>
        <taxon>Retaria</taxon>
        <taxon>Foraminifera</taxon>
        <taxon>Monothalamids</taxon>
        <taxon>Reticulomyxidae</taxon>
        <taxon>Reticulomyxa</taxon>
    </lineage>
</organism>
<dbReference type="Pfam" id="PF00179">
    <property type="entry name" value="UQ_con"/>
    <property type="match status" value="1"/>
</dbReference>
<keyword evidence="4" id="KW-0067">ATP-binding</keyword>
<dbReference type="PANTHER" id="PTHR24067">
    <property type="entry name" value="UBIQUITIN-CONJUGATING ENZYME E2"/>
    <property type="match status" value="1"/>
</dbReference>